<dbReference type="InterPro" id="IPR040801">
    <property type="entry name" value="Ski2_N"/>
</dbReference>
<dbReference type="GO" id="GO:0003724">
    <property type="term" value="F:RNA helicase activity"/>
    <property type="evidence" value="ECO:0007669"/>
    <property type="project" value="EnsemblPlants"/>
</dbReference>
<dbReference type="FunFam" id="1.10.3380.30:FF:000010">
    <property type="entry name" value="DExH-box ATP-dependent RNA helicase DExH11"/>
    <property type="match status" value="1"/>
</dbReference>
<keyword evidence="11" id="KW-1185">Reference proteome</keyword>
<dbReference type="OrthoDB" id="64767at2759"/>
<dbReference type="Pfam" id="PF21408">
    <property type="entry name" value="MTR4-like_stalk"/>
    <property type="match status" value="1"/>
</dbReference>
<evidence type="ECO:0000256" key="7">
    <source>
        <dbReference type="ARBA" id="ARBA00022884"/>
    </source>
</evidence>
<dbReference type="Gramene" id="OE9A021983T1">
    <property type="protein sequence ID" value="OE9A021983C1"/>
    <property type="gene ID" value="OE9A021983"/>
</dbReference>
<dbReference type="Pfam" id="PF08148">
    <property type="entry name" value="DSHCT"/>
    <property type="match status" value="1"/>
</dbReference>
<keyword evidence="4" id="KW-0378">Hydrolase</keyword>
<evidence type="ECO:0000256" key="8">
    <source>
        <dbReference type="SAM" id="MobiDB-lite"/>
    </source>
</evidence>
<dbReference type="InterPro" id="IPR027417">
    <property type="entry name" value="P-loop_NTPase"/>
</dbReference>
<dbReference type="GO" id="GO:0016787">
    <property type="term" value="F:hydrolase activity"/>
    <property type="evidence" value="ECO:0007669"/>
    <property type="project" value="UniProtKB-KW"/>
</dbReference>
<keyword evidence="3" id="KW-0547">Nucleotide-binding</keyword>
<dbReference type="InterPro" id="IPR014001">
    <property type="entry name" value="Helicase_ATP-bd"/>
</dbReference>
<evidence type="ECO:0000256" key="5">
    <source>
        <dbReference type="ARBA" id="ARBA00022806"/>
    </source>
</evidence>
<evidence type="ECO:0000313" key="11">
    <source>
        <dbReference type="Proteomes" id="UP000594638"/>
    </source>
</evidence>
<keyword evidence="7" id="KW-0694">RNA-binding</keyword>
<dbReference type="PANTHER" id="PTHR12131:SF24">
    <property type="entry name" value="DEXH-BOX ATP-DEPENDENT RNA HELICASE DEXH11"/>
    <property type="match status" value="1"/>
</dbReference>
<keyword evidence="5 10" id="KW-0347">Helicase</keyword>
<dbReference type="PIRSF" id="PIRSF005198">
    <property type="entry name" value="Antiviral_helicase_SKI2"/>
    <property type="match status" value="1"/>
</dbReference>
<dbReference type="Pfam" id="PF00270">
    <property type="entry name" value="DEAD"/>
    <property type="match status" value="1"/>
</dbReference>
<dbReference type="SUPFAM" id="SSF52540">
    <property type="entry name" value="P-loop containing nucleoside triphosphate hydrolases"/>
    <property type="match status" value="2"/>
</dbReference>
<evidence type="ECO:0000256" key="1">
    <source>
        <dbReference type="ARBA" id="ARBA00004496"/>
    </source>
</evidence>
<dbReference type="InterPro" id="IPR011545">
    <property type="entry name" value="DEAD/DEAH_box_helicase_dom"/>
</dbReference>
<dbReference type="FunFam" id="3.40.50.300:FF:000354">
    <property type="entry name" value="ATP-dependent RNA helicase SKI2"/>
    <property type="match status" value="1"/>
</dbReference>
<reference evidence="10 11" key="1">
    <citation type="submission" date="2019-12" db="EMBL/GenBank/DDBJ databases">
        <authorList>
            <person name="Alioto T."/>
            <person name="Alioto T."/>
            <person name="Gomez Garrido J."/>
        </authorList>
    </citation>
    <scope>NUCLEOTIDE SEQUENCE [LARGE SCALE GENOMIC DNA]</scope>
</reference>
<evidence type="ECO:0000259" key="9">
    <source>
        <dbReference type="PROSITE" id="PS51192"/>
    </source>
</evidence>
<evidence type="ECO:0000256" key="2">
    <source>
        <dbReference type="ARBA" id="ARBA00022490"/>
    </source>
</evidence>
<dbReference type="Pfam" id="PF13234">
    <property type="entry name" value="MTR4_beta-barrel"/>
    <property type="match status" value="1"/>
</dbReference>
<dbReference type="Pfam" id="PF17911">
    <property type="entry name" value="Ski2_N"/>
    <property type="match status" value="1"/>
</dbReference>
<sequence>MDRVPAANGLSFRVGFTGHSGHLRIEPLPPVERPNPLHSLPDFIPPPAFPLETPETIKEYIKEKHLLPRLDEDFFSPENVGRQWEFDWFDRAKTELELSFPRSVVVPRWEMPFRRKNHGLGDERWEPNSVEVDVSELTVGAKDSGALPRIVGPAKDFVRGSINNRPFHPGGLDNTDSLGKILPDGACNGEWVKEVLNGGPAQVVPPGFKDGLDFGDLKGHSCTWNVFENQSAVKSAPDMNEFSVQFDDLFKKAWEEDVIESVGDGHMLELKTEVKELESVKESSQTETEVKELYVAGVNTKGEPSAIDQILSVESEKSMPRFDGDNDDDAQQQKEVWALSRGSEEIAERFYELVPDMALNFPFELDPFQKEAVYHLERGDSVFVAAHTSAGKTVVAEYAFALASRHCTRAVYTAPIKTISNQKYRDFCGKFDVGLLTGDVSLRPEASCLIMTTEILRSMLYRGADIIRDIEWVIFDEVHYVNDVERGVVWEEVIIMLPRHINFVLLSATVPNTNEFADWIRRTKQKQIQVICTTKRPVPLEHCLFYSGELYKICENEQILPQGLKAAKDATKKKNTNVAGGTGTYSGSSAANDRALAQKRESFSQGKQNKHSGFQNLGNFGASWGNKNSGGSNAWGSRRSEASLWLSLINKLSKKSLLPSPNWIGTRHLSVTGKVVLSTPSPLKGWGCGSTLRFNLAIADLETTFMVLPLSMTNSPVNDQFILFSTETFAMGVNAPARTVVFDGLRKFDGKEFRQLLPGEYTQMSGRAGRRGLDKIGTVVVMCRDEIPEETDLKHVIVGSATKLKSQFRLTYIMILHLLRVEELKVEDMLKRSFAEFHAQKNLPEQQQLLMLKLAQPNKAIECIKGEPAIEEYYDLYSQAETYGNQITEAVMQSPVSQQYLTPGRVVVVKSQSAQDHLLAVVVKAPSVNYKQYIVLVLTPELPSSLPTQSDNENLREKKGSDFQILVPKSKRGLEDDYCSSVTSRKGSGIVNIKLPHRGFAAGVSYEVRGVDNNEFLAICKHKIKIDQVRLLEDVSAGAYSITVQQLLTLKSDGNKYPPALDPVKDLKLKDINVVEAYHIWNSLLQKMAQNKCHGCIKLNENIKIARELKWHREEVNALKFQMSDEALQQMPAFQGRIDVLKEIGCIDSDLVVQIKGRVACEMNSGEELICTECLFENQLDDLEPEEAVAIMSAFVFQQKNTSEPSLTPKLSQAKKRLYDTAIRLGELQAQFKLPVDPQEYAQENLKFGLVEVVYEWAKGTPFADICELTDVPEGMIVRTIVRLDETCREFRNAAAIMGNSSIFKKMETASNAIKRDIVFAASLYITGV</sequence>
<dbReference type="InterPro" id="IPR016438">
    <property type="entry name" value="SKI2-like"/>
</dbReference>
<proteinExistence type="predicted"/>
<evidence type="ECO:0000256" key="6">
    <source>
        <dbReference type="ARBA" id="ARBA00022840"/>
    </source>
</evidence>
<dbReference type="PANTHER" id="PTHR12131">
    <property type="entry name" value="ATP-DEPENDENT RNA AND DNA HELICASE"/>
    <property type="match status" value="1"/>
</dbReference>
<feature type="domain" description="Helicase ATP-binding" evidence="9">
    <location>
        <begin position="373"/>
        <end position="528"/>
    </location>
</feature>
<keyword evidence="2" id="KW-0963">Cytoplasm</keyword>
<dbReference type="SMART" id="SM00487">
    <property type="entry name" value="DEXDc"/>
    <property type="match status" value="1"/>
</dbReference>
<comment type="caution">
    <text evidence="10">The sequence shown here is derived from an EMBL/GenBank/DDBJ whole genome shotgun (WGS) entry which is preliminary data.</text>
</comment>
<dbReference type="SMART" id="SM00490">
    <property type="entry name" value="HELICc"/>
    <property type="match status" value="1"/>
</dbReference>
<dbReference type="Gene3D" id="1.10.3380.30">
    <property type="match status" value="2"/>
</dbReference>
<evidence type="ECO:0000313" key="10">
    <source>
        <dbReference type="EMBL" id="CAA2959663.1"/>
    </source>
</evidence>
<accession>A0A8S0Q2Z8</accession>
<dbReference type="InterPro" id="IPR012961">
    <property type="entry name" value="Ski2/MTR4_C"/>
</dbReference>
<evidence type="ECO:0000256" key="3">
    <source>
        <dbReference type="ARBA" id="ARBA00022741"/>
    </source>
</evidence>
<dbReference type="InterPro" id="IPR050699">
    <property type="entry name" value="RNA-DNA_Helicase"/>
</dbReference>
<dbReference type="GO" id="GO:0016441">
    <property type="term" value="P:post-transcriptional gene silencing"/>
    <property type="evidence" value="ECO:0007669"/>
    <property type="project" value="EnsemblPlants"/>
</dbReference>
<name>A0A8S0Q2Z8_OLEEU</name>
<dbReference type="InterPro" id="IPR025696">
    <property type="entry name" value="Beta-barrel_MTR4"/>
</dbReference>
<dbReference type="GO" id="GO:0000292">
    <property type="term" value="P:RNA fragment catabolic process"/>
    <property type="evidence" value="ECO:0007669"/>
    <property type="project" value="EnsemblPlants"/>
</dbReference>
<dbReference type="GO" id="GO:0006813">
    <property type="term" value="P:potassium ion transport"/>
    <property type="evidence" value="ECO:0007669"/>
    <property type="project" value="EnsemblPlants"/>
</dbReference>
<dbReference type="PROSITE" id="PS51192">
    <property type="entry name" value="HELICASE_ATP_BIND_1"/>
    <property type="match status" value="1"/>
</dbReference>
<dbReference type="GO" id="GO:0003723">
    <property type="term" value="F:RNA binding"/>
    <property type="evidence" value="ECO:0007669"/>
    <property type="project" value="UniProtKB-KW"/>
</dbReference>
<dbReference type="InterPro" id="IPR001650">
    <property type="entry name" value="Helicase_C-like"/>
</dbReference>
<dbReference type="InterPro" id="IPR048392">
    <property type="entry name" value="MTR4-like_stalk"/>
</dbReference>
<dbReference type="GO" id="GO:0055087">
    <property type="term" value="C:Ski complex"/>
    <property type="evidence" value="ECO:0007669"/>
    <property type="project" value="EnsemblPlants"/>
</dbReference>
<dbReference type="GO" id="GO:0005524">
    <property type="term" value="F:ATP binding"/>
    <property type="evidence" value="ECO:0007669"/>
    <property type="project" value="UniProtKB-KW"/>
</dbReference>
<gene>
    <name evidence="10" type="ORF">OLEA9_A021983</name>
</gene>
<dbReference type="Gene3D" id="3.40.50.300">
    <property type="entry name" value="P-loop containing nucleotide triphosphate hydrolases"/>
    <property type="match status" value="2"/>
</dbReference>
<dbReference type="Proteomes" id="UP000594638">
    <property type="component" value="Unassembled WGS sequence"/>
</dbReference>
<dbReference type="FunFam" id="1.10.3380.30:FF:000001">
    <property type="entry name" value="Ski2 ATP-dependent RNA helicase"/>
    <property type="match status" value="1"/>
</dbReference>
<dbReference type="SMART" id="SM01142">
    <property type="entry name" value="DSHCT"/>
    <property type="match status" value="1"/>
</dbReference>
<evidence type="ECO:0000256" key="4">
    <source>
        <dbReference type="ARBA" id="ARBA00022801"/>
    </source>
</evidence>
<feature type="region of interest" description="Disordered" evidence="8">
    <location>
        <begin position="570"/>
        <end position="591"/>
    </location>
</feature>
<dbReference type="GO" id="GO:0070478">
    <property type="term" value="P:nuclear-transcribed mRNA catabolic process, 3'-5' exonucleolytic nonsense-mediated decay"/>
    <property type="evidence" value="ECO:0007669"/>
    <property type="project" value="EnsemblPlants"/>
</dbReference>
<dbReference type="EMBL" id="CACTIH010000339">
    <property type="protein sequence ID" value="CAA2959663.1"/>
    <property type="molecule type" value="Genomic_DNA"/>
</dbReference>
<keyword evidence="6" id="KW-0067">ATP-binding</keyword>
<protein>
    <submittedName>
        <fullName evidence="10">D -box ATP-dependent RNA helicase D 11 isoform X1</fullName>
    </submittedName>
</protein>
<dbReference type="GO" id="GO:0035864">
    <property type="term" value="P:response to potassium ion"/>
    <property type="evidence" value="ECO:0007669"/>
    <property type="project" value="EnsemblPlants"/>
</dbReference>
<organism evidence="10 11">
    <name type="scientific">Olea europaea subsp. europaea</name>
    <dbReference type="NCBI Taxonomy" id="158383"/>
    <lineage>
        <taxon>Eukaryota</taxon>
        <taxon>Viridiplantae</taxon>
        <taxon>Streptophyta</taxon>
        <taxon>Embryophyta</taxon>
        <taxon>Tracheophyta</taxon>
        <taxon>Spermatophyta</taxon>
        <taxon>Magnoliopsida</taxon>
        <taxon>eudicotyledons</taxon>
        <taxon>Gunneridae</taxon>
        <taxon>Pentapetalae</taxon>
        <taxon>asterids</taxon>
        <taxon>lamiids</taxon>
        <taxon>Lamiales</taxon>
        <taxon>Oleaceae</taxon>
        <taxon>Oleeae</taxon>
        <taxon>Olea</taxon>
    </lineage>
</organism>
<dbReference type="GO" id="GO:1904278">
    <property type="term" value="P:positive regulation of wax biosynthetic process"/>
    <property type="evidence" value="ECO:0007669"/>
    <property type="project" value="EnsemblPlants"/>
</dbReference>
<comment type="subcellular location">
    <subcellularLocation>
        <location evidence="1">Cytoplasm</location>
    </subcellularLocation>
</comment>